<evidence type="ECO:0000256" key="1">
    <source>
        <dbReference type="SAM" id="MobiDB-lite"/>
    </source>
</evidence>
<dbReference type="AlphaFoldDB" id="A0A4Y8PUK7"/>
<dbReference type="Pfam" id="PF10722">
    <property type="entry name" value="YbjN"/>
    <property type="match status" value="1"/>
</dbReference>
<evidence type="ECO:0008006" key="4">
    <source>
        <dbReference type="Google" id="ProtNLM"/>
    </source>
</evidence>
<dbReference type="OrthoDB" id="5192220at2"/>
<feature type="compositionally biased region" description="Low complexity" evidence="1">
    <location>
        <begin position="204"/>
        <end position="222"/>
    </location>
</feature>
<dbReference type="InterPro" id="IPR019660">
    <property type="entry name" value="Put_sensory_transdc_reg_YbjN"/>
</dbReference>
<accession>A0A4Y8PUK7</accession>
<keyword evidence="3" id="KW-1185">Reference proteome</keyword>
<name>A0A4Y8PUK7_9BACL</name>
<evidence type="ECO:0000313" key="3">
    <source>
        <dbReference type="Proteomes" id="UP000298246"/>
    </source>
</evidence>
<comment type="caution">
    <text evidence="2">The sequence shown here is derived from an EMBL/GenBank/DDBJ whole genome shotgun (WGS) entry which is preliminary data.</text>
</comment>
<sequence length="372" mass="39584">MSMSEIAEGGSAEQSQAVFEQALELVTLTGERLAFTARRLRVSGEAAQRACELTLEAAWTVYAALTAGEWMGLAAAARGGETGSGFEPGRPVELTARLKPAVQRALWPDGAELDAERALRALLGEAAAAQVLLRHSESWLVAEAKQRVDVPAELAGGVLKQGYRTLWADAGPWPPAPSARPAALSGQPEASTPQEPAALQPAWPGQRAAAQPLQAPARTTPPEVAPPAPHEGRAVGERALQAVAAGYLQHVGLPAEPLSASLLRIAYADEAGAWTMLVLTDEADQVCIVYSLFPTPVPVERRTELAVFLNAENYDLALGSFELDPADGELRFRTSLDVEGDRLSEALFARLFGMNAGIMMRYYAELAERIGS</sequence>
<organism evidence="2 3">
    <name type="scientific">Paenibacillus athensensis</name>
    <dbReference type="NCBI Taxonomy" id="1967502"/>
    <lineage>
        <taxon>Bacteria</taxon>
        <taxon>Bacillati</taxon>
        <taxon>Bacillota</taxon>
        <taxon>Bacilli</taxon>
        <taxon>Bacillales</taxon>
        <taxon>Paenibacillaceae</taxon>
        <taxon>Paenibacillus</taxon>
    </lineage>
</organism>
<gene>
    <name evidence="2" type="ORF">B5M42_19660</name>
</gene>
<evidence type="ECO:0000313" key="2">
    <source>
        <dbReference type="EMBL" id="TFE84571.1"/>
    </source>
</evidence>
<dbReference type="Proteomes" id="UP000298246">
    <property type="component" value="Unassembled WGS sequence"/>
</dbReference>
<dbReference type="EMBL" id="MYFO01000033">
    <property type="protein sequence ID" value="TFE84571.1"/>
    <property type="molecule type" value="Genomic_DNA"/>
</dbReference>
<protein>
    <recommendedName>
        <fullName evidence="4">YbjN domain-containing protein</fullName>
    </recommendedName>
</protein>
<feature type="region of interest" description="Disordered" evidence="1">
    <location>
        <begin position="172"/>
        <end position="231"/>
    </location>
</feature>
<reference evidence="2 3" key="1">
    <citation type="submission" date="2017-03" db="EMBL/GenBank/DDBJ databases">
        <title>Isolation of Levoglucosan Utilizing Bacteria.</title>
        <authorList>
            <person name="Arya A.S."/>
        </authorList>
    </citation>
    <scope>NUCLEOTIDE SEQUENCE [LARGE SCALE GENOMIC DNA]</scope>
    <source>
        <strain evidence="2 3">MEC069</strain>
    </source>
</reference>
<proteinExistence type="predicted"/>